<gene>
    <name evidence="2" type="ORF">LLEC1_02649</name>
</gene>
<dbReference type="Proteomes" id="UP000243081">
    <property type="component" value="Unassembled WGS sequence"/>
</dbReference>
<reference evidence="2 3" key="1">
    <citation type="submission" date="2016-03" db="EMBL/GenBank/DDBJ databases">
        <title>Fine-scale spatial genetic structure of a fungal parasite of coffee scale insects.</title>
        <authorList>
            <person name="Jackson D."/>
            <person name="Zemenick K.A."/>
            <person name="Malloure B."/>
            <person name="Quandt C.A."/>
            <person name="James T.Y."/>
        </authorList>
    </citation>
    <scope>NUCLEOTIDE SEQUENCE [LARGE SCALE GENOMIC DNA]</scope>
    <source>
        <strain evidence="2 3">UM487</strain>
    </source>
</reference>
<evidence type="ECO:0000313" key="2">
    <source>
        <dbReference type="EMBL" id="OAQ96999.1"/>
    </source>
</evidence>
<sequence length="254" mass="28534">MPFVGGDDSTPPARKRRWQDHDDDDDTRGLCMLYRDESCPFGGISARKMAAPIPKRTRFDTDDDGATSHPHSSKNNNNNNTADWTPSHRRRPSQQPQKQKTQQQQPTQQQQQHRSAAPCHICHRRPTKKSDLDSFAQCEGCREQTCFVCIRQCHGRRGDMASVLSEQEALSRSFRMEDADDDEACDPAGRPPPVDPPQELTRHQQRQDAAQRNWAAGGHCSVVCSRCCVEKGPEGEVVCLGCLFGDESPEDMAF</sequence>
<accession>A0A179I5J7</accession>
<dbReference type="OrthoDB" id="5377226at2759"/>
<evidence type="ECO:0000313" key="3">
    <source>
        <dbReference type="Proteomes" id="UP000243081"/>
    </source>
</evidence>
<protein>
    <submittedName>
        <fullName evidence="2">Uncharacterized protein</fullName>
    </submittedName>
</protein>
<name>A0A179I5J7_CORDF</name>
<comment type="caution">
    <text evidence="2">The sequence shown here is derived from an EMBL/GenBank/DDBJ whole genome shotgun (WGS) entry which is preliminary data.</text>
</comment>
<dbReference type="AlphaFoldDB" id="A0A179I5J7"/>
<evidence type="ECO:0000256" key="1">
    <source>
        <dbReference type="SAM" id="MobiDB-lite"/>
    </source>
</evidence>
<feature type="region of interest" description="Disordered" evidence="1">
    <location>
        <begin position="176"/>
        <end position="207"/>
    </location>
</feature>
<feature type="region of interest" description="Disordered" evidence="1">
    <location>
        <begin position="1"/>
        <end position="118"/>
    </location>
</feature>
<organism evidence="2 3">
    <name type="scientific">Cordyceps confragosa</name>
    <name type="common">Lecanicillium lecanii</name>
    <dbReference type="NCBI Taxonomy" id="2714763"/>
    <lineage>
        <taxon>Eukaryota</taxon>
        <taxon>Fungi</taxon>
        <taxon>Dikarya</taxon>
        <taxon>Ascomycota</taxon>
        <taxon>Pezizomycotina</taxon>
        <taxon>Sordariomycetes</taxon>
        <taxon>Hypocreomycetidae</taxon>
        <taxon>Hypocreales</taxon>
        <taxon>Cordycipitaceae</taxon>
        <taxon>Akanthomyces</taxon>
    </lineage>
</organism>
<feature type="compositionally biased region" description="Low complexity" evidence="1">
    <location>
        <begin position="94"/>
        <end position="112"/>
    </location>
</feature>
<proteinExistence type="predicted"/>
<dbReference type="EMBL" id="LUKN01003755">
    <property type="protein sequence ID" value="OAQ96999.1"/>
    <property type="molecule type" value="Genomic_DNA"/>
</dbReference>
<dbReference type="OMA" id="TCFVCIR"/>
<keyword evidence="3" id="KW-1185">Reference proteome</keyword>